<dbReference type="SUPFAM" id="SSF53850">
    <property type="entry name" value="Periplasmic binding protein-like II"/>
    <property type="match status" value="1"/>
</dbReference>
<dbReference type="PANTHER" id="PTHR35936">
    <property type="entry name" value="MEMBRANE-BOUND LYTIC MUREIN TRANSGLYCOSYLASE F"/>
    <property type="match status" value="1"/>
</dbReference>
<accession>C8CIK9</accession>
<dbReference type="EMBL" id="GQ406244">
    <property type="protein sequence ID" value="ACV30059.1"/>
    <property type="molecule type" value="Genomic_DNA"/>
</dbReference>
<dbReference type="AlphaFoldDB" id="C8CIK9"/>
<dbReference type="Gene3D" id="3.40.190.10">
    <property type="entry name" value="Periplasmic binding protein-like II"/>
    <property type="match status" value="2"/>
</dbReference>
<dbReference type="PANTHER" id="PTHR35936:SF17">
    <property type="entry name" value="ARGININE-BINDING EXTRACELLULAR PROTEIN ARTP"/>
    <property type="match status" value="1"/>
</dbReference>
<dbReference type="SMART" id="SM00062">
    <property type="entry name" value="PBPb"/>
    <property type="match status" value="1"/>
</dbReference>
<feature type="domain" description="Solute-binding protein family 3/N-terminal" evidence="2">
    <location>
        <begin position="20"/>
        <end position="237"/>
    </location>
</feature>
<keyword evidence="1" id="KW-0732">Signal</keyword>
<reference evidence="3" key="1">
    <citation type="submission" date="2009-07" db="EMBL/GenBank/DDBJ databases">
        <title>Construction of a metagenomic library and prospecting for genes involved in antibiotic biosynthesis.</title>
        <authorList>
            <person name="Schuch V."/>
            <person name="Gomes E.S."/>
            <person name="Lemos E.G.M."/>
        </authorList>
    </citation>
    <scope>NUCLEOTIDE SEQUENCE</scope>
</reference>
<protein>
    <submittedName>
        <fullName evidence="3">Putative ABC-type transporter periplasmic component</fullName>
    </submittedName>
</protein>
<proteinExistence type="predicted"/>
<evidence type="ECO:0000313" key="3">
    <source>
        <dbReference type="EMBL" id="ACV30059.1"/>
    </source>
</evidence>
<dbReference type="InterPro" id="IPR001638">
    <property type="entry name" value="Solute-binding_3/MltF_N"/>
</dbReference>
<name>C8CIK9_9BACT</name>
<organism evidence="3">
    <name type="scientific">uncultured bacterium B7P37metaSE</name>
    <dbReference type="NCBI Taxonomy" id="670783"/>
    <lineage>
        <taxon>Bacteria</taxon>
        <taxon>environmental samples</taxon>
    </lineage>
</organism>
<evidence type="ECO:0000256" key="1">
    <source>
        <dbReference type="ARBA" id="ARBA00022729"/>
    </source>
</evidence>
<sequence>MPPARPAADRRMADLVAAGQIRFAVFPPQYGKDAGGALTGPWVEVMQALAKHVGVPARFTELASPDRLIESLAAGLCDVGSLGFDPARAAEVGGFTPPFMQVDYTYLVAPGSAIHTIAEADQPAIRIAAVRQHASTLALERMLQHATPVHADSPEEAFELLRAGRVDAWASIRPVLSDRCQDLPGARVLAESYGANRPALVVAKGHAARLAAIGEFIAEAKASGLLCRIIERVGQPGTQPAA</sequence>
<evidence type="ECO:0000259" key="2">
    <source>
        <dbReference type="SMART" id="SM00062"/>
    </source>
</evidence>
<dbReference type="Pfam" id="PF00497">
    <property type="entry name" value="SBP_bac_3"/>
    <property type="match status" value="1"/>
</dbReference>